<gene>
    <name evidence="4" type="ordered locus">Desca_2561</name>
</gene>
<evidence type="ECO:0000259" key="2">
    <source>
        <dbReference type="Pfam" id="PF00156"/>
    </source>
</evidence>
<name>F6B511_DESCC</name>
<dbReference type="InterPro" id="IPR051910">
    <property type="entry name" value="ComF/GntX_DNA_util-trans"/>
</dbReference>
<dbReference type="Proteomes" id="UP000009226">
    <property type="component" value="Chromosome"/>
</dbReference>
<feature type="domain" description="Double zinc ribbon" evidence="3">
    <location>
        <begin position="9"/>
        <end position="66"/>
    </location>
</feature>
<comment type="similarity">
    <text evidence="1">Belongs to the ComF/GntX family.</text>
</comment>
<sequence>MHPLLEAIFNLIFPTRPGCQLCGGPGAEAVCSHCQEWLARWAGQPKCLVCGRPLTGRDRGPKCRECYRQRPPFVLARAAGPYEGPLKQAVHRLKYSGQKSLAPVLAELMLQAIQRQPQMLAAEVVLPVPISPGRLRRRGFNQAELLAREVARGLGLPLLSRVLVKHVETPPQTGLTGVQRRQNLQGSFKVTAPGELKDKRILLLDDVFTTGSTVSVIADLLRQQGAGEIFVITLVNTGNQKSFTKIMPMDANN</sequence>
<accession>F6B511</accession>
<protein>
    <submittedName>
        <fullName evidence="4">Phosphoribosyltransferase</fullName>
    </submittedName>
</protein>
<evidence type="ECO:0000259" key="3">
    <source>
        <dbReference type="Pfam" id="PF18912"/>
    </source>
</evidence>
<dbReference type="InterPro" id="IPR029057">
    <property type="entry name" value="PRTase-like"/>
</dbReference>
<dbReference type="STRING" id="868595.Desca_2561"/>
<reference evidence="4" key="1">
    <citation type="submission" date="2011-05" db="EMBL/GenBank/DDBJ databases">
        <title>Complete sequence of Desulfotomaculum carboxydivorans CO-1-SRB.</title>
        <authorList>
            <consortium name="US DOE Joint Genome Institute"/>
            <person name="Lucas S."/>
            <person name="Han J."/>
            <person name="Lapidus A."/>
            <person name="Cheng J.-F."/>
            <person name="Goodwin L."/>
            <person name="Pitluck S."/>
            <person name="Peters L."/>
            <person name="Mikhailova N."/>
            <person name="Lu M."/>
            <person name="Han C."/>
            <person name="Tapia R."/>
            <person name="Land M."/>
            <person name="Hauser L."/>
            <person name="Kyrpides N."/>
            <person name="Ivanova N."/>
            <person name="Pagani I."/>
            <person name="Stams A."/>
            <person name="Plugge C."/>
            <person name="Muyzer G."/>
            <person name="Kuever J."/>
            <person name="Parshina S."/>
            <person name="Ivanova A."/>
            <person name="Nazina T."/>
            <person name="Woyke T."/>
        </authorList>
    </citation>
    <scope>NUCLEOTIDE SEQUENCE [LARGE SCALE GENOMIC DNA]</scope>
    <source>
        <strain evidence="4">CO-1-SRB</strain>
    </source>
</reference>
<dbReference type="HOGENOM" id="CLU_054549_0_0_9"/>
<evidence type="ECO:0000256" key="1">
    <source>
        <dbReference type="ARBA" id="ARBA00008007"/>
    </source>
</evidence>
<feature type="domain" description="Phosphoribosyltransferase" evidence="2">
    <location>
        <begin position="144"/>
        <end position="240"/>
    </location>
</feature>
<keyword evidence="5" id="KW-1185">Reference proteome</keyword>
<dbReference type="SUPFAM" id="SSF53271">
    <property type="entry name" value="PRTase-like"/>
    <property type="match status" value="1"/>
</dbReference>
<dbReference type="PANTHER" id="PTHR47505:SF1">
    <property type="entry name" value="DNA UTILIZATION PROTEIN YHGH"/>
    <property type="match status" value="1"/>
</dbReference>
<evidence type="ECO:0000313" key="5">
    <source>
        <dbReference type="Proteomes" id="UP000009226"/>
    </source>
</evidence>
<keyword evidence="4" id="KW-0328">Glycosyltransferase</keyword>
<dbReference type="AlphaFoldDB" id="F6B511"/>
<dbReference type="Gene3D" id="3.40.50.2020">
    <property type="match status" value="1"/>
</dbReference>
<evidence type="ECO:0000313" key="4">
    <source>
        <dbReference type="EMBL" id="AEF95383.1"/>
    </source>
</evidence>
<dbReference type="InterPro" id="IPR000836">
    <property type="entry name" value="PRTase_dom"/>
</dbReference>
<organism evidence="4 5">
    <name type="scientific">Desulfotomaculum nigrificans (strain DSM 14880 / VKM B-2319 / CO-1-SRB)</name>
    <name type="common">Desulfotomaculum carboxydivorans</name>
    <dbReference type="NCBI Taxonomy" id="868595"/>
    <lineage>
        <taxon>Bacteria</taxon>
        <taxon>Bacillati</taxon>
        <taxon>Bacillota</taxon>
        <taxon>Clostridia</taxon>
        <taxon>Eubacteriales</taxon>
        <taxon>Desulfotomaculaceae</taxon>
        <taxon>Desulfotomaculum</taxon>
    </lineage>
</organism>
<dbReference type="KEGG" id="dca:Desca_2561"/>
<dbReference type="CDD" id="cd06223">
    <property type="entry name" value="PRTases_typeI"/>
    <property type="match status" value="1"/>
</dbReference>
<proteinExistence type="inferred from homology"/>
<dbReference type="Pfam" id="PF00156">
    <property type="entry name" value="Pribosyltran"/>
    <property type="match status" value="1"/>
</dbReference>
<dbReference type="eggNOG" id="COG1040">
    <property type="taxonomic scope" value="Bacteria"/>
</dbReference>
<dbReference type="PANTHER" id="PTHR47505">
    <property type="entry name" value="DNA UTILIZATION PROTEIN YHGH"/>
    <property type="match status" value="1"/>
</dbReference>
<dbReference type="RefSeq" id="WP_013810808.1">
    <property type="nucleotide sequence ID" value="NC_015565.1"/>
</dbReference>
<dbReference type="InterPro" id="IPR044005">
    <property type="entry name" value="DZR_2"/>
</dbReference>
<dbReference type="Pfam" id="PF18912">
    <property type="entry name" value="DZR_2"/>
    <property type="match status" value="1"/>
</dbReference>
<keyword evidence="4" id="KW-0808">Transferase</keyword>
<dbReference type="EMBL" id="CP002736">
    <property type="protein sequence ID" value="AEF95383.1"/>
    <property type="molecule type" value="Genomic_DNA"/>
</dbReference>
<dbReference type="GO" id="GO:0016757">
    <property type="term" value="F:glycosyltransferase activity"/>
    <property type="evidence" value="ECO:0007669"/>
    <property type="project" value="UniProtKB-KW"/>
</dbReference>